<dbReference type="GO" id="GO:0008757">
    <property type="term" value="F:S-adenosylmethionine-dependent methyltransferase activity"/>
    <property type="evidence" value="ECO:0007669"/>
    <property type="project" value="TreeGrafter"/>
</dbReference>
<dbReference type="Pfam" id="PF01596">
    <property type="entry name" value="Methyltransf_3"/>
    <property type="match status" value="1"/>
</dbReference>
<protein>
    <submittedName>
        <fullName evidence="4">O-methyltransferase</fullName>
        <ecNumber evidence="4">2.1.1.-</ecNumber>
    </submittedName>
</protein>
<dbReference type="Proteomes" id="UP000276888">
    <property type="component" value="Chromosome"/>
</dbReference>
<evidence type="ECO:0000313" key="4">
    <source>
        <dbReference type="EMBL" id="AZS37215.1"/>
    </source>
</evidence>
<dbReference type="GO" id="GO:0008171">
    <property type="term" value="F:O-methyltransferase activity"/>
    <property type="evidence" value="ECO:0007669"/>
    <property type="project" value="InterPro"/>
</dbReference>
<keyword evidence="3" id="KW-0949">S-adenosyl-L-methionine</keyword>
<dbReference type="GO" id="GO:0032259">
    <property type="term" value="P:methylation"/>
    <property type="evidence" value="ECO:0007669"/>
    <property type="project" value="UniProtKB-KW"/>
</dbReference>
<dbReference type="PROSITE" id="PS51682">
    <property type="entry name" value="SAM_OMT_I"/>
    <property type="match status" value="1"/>
</dbReference>
<dbReference type="InterPro" id="IPR002935">
    <property type="entry name" value="SAM_O-MeTrfase"/>
</dbReference>
<dbReference type="CDD" id="cd02440">
    <property type="entry name" value="AdoMet_MTases"/>
    <property type="match status" value="1"/>
</dbReference>
<keyword evidence="5" id="KW-1185">Reference proteome</keyword>
<dbReference type="OrthoDB" id="4774874at2"/>
<evidence type="ECO:0000256" key="2">
    <source>
        <dbReference type="ARBA" id="ARBA00022679"/>
    </source>
</evidence>
<dbReference type="RefSeq" id="WP_127095810.1">
    <property type="nucleotide sequence ID" value="NZ_CP031423.1"/>
</dbReference>
<dbReference type="InterPro" id="IPR029063">
    <property type="entry name" value="SAM-dependent_MTases_sf"/>
</dbReference>
<gene>
    <name evidence="4" type="ORF">CVS47_01847</name>
</gene>
<accession>A0A3Q9IZR5</accession>
<organism evidence="4 5">
    <name type="scientific">Microbacterium lemovicicum</name>
    <dbReference type="NCBI Taxonomy" id="1072463"/>
    <lineage>
        <taxon>Bacteria</taxon>
        <taxon>Bacillati</taxon>
        <taxon>Actinomycetota</taxon>
        <taxon>Actinomycetes</taxon>
        <taxon>Micrococcales</taxon>
        <taxon>Microbacteriaceae</taxon>
        <taxon>Microbacterium</taxon>
    </lineage>
</organism>
<keyword evidence="2 4" id="KW-0808">Transferase</keyword>
<dbReference type="KEGG" id="mlv:CVS47_01847"/>
<dbReference type="PANTHER" id="PTHR10509">
    <property type="entry name" value="O-METHYLTRANSFERASE-RELATED"/>
    <property type="match status" value="1"/>
</dbReference>
<dbReference type="AlphaFoldDB" id="A0A3Q9IZR5"/>
<evidence type="ECO:0000256" key="3">
    <source>
        <dbReference type="ARBA" id="ARBA00022691"/>
    </source>
</evidence>
<name>A0A3Q9IZR5_9MICO</name>
<dbReference type="SUPFAM" id="SSF53335">
    <property type="entry name" value="S-adenosyl-L-methionine-dependent methyltransferases"/>
    <property type="match status" value="1"/>
</dbReference>
<sequence>MGDHDADRRFAAEATIEPDHITRARAHALELGAAPVSAPVGAQIAVIAAVSNALNIVEIGTGAGVSGLWLLHGSPRATLTTIDNEPEHLAVARGAFADAKIPAARARFITGRASDVLPRMNEASYDIVLVDADPAGVMDYVEHALRLVRVGGTVLVPRVLGGGAVADPVRRDAITTAYRTLIHETQASPAVIGALSIVGEGLLQLTTVPDRTS</sequence>
<dbReference type="EC" id="2.1.1.-" evidence="4"/>
<reference evidence="4 5" key="1">
    <citation type="submission" date="2018-08" db="EMBL/GenBank/DDBJ databases">
        <title>Microbacterium lemovicicum sp. nov., a bacterium isolated from a natural uranium-rich soil.</title>
        <authorList>
            <person name="ORTET P."/>
        </authorList>
    </citation>
    <scope>NUCLEOTIDE SEQUENCE [LARGE SCALE GENOMIC DNA]</scope>
    <source>
        <strain evidence="4 5">Viu22</strain>
    </source>
</reference>
<dbReference type="EMBL" id="CP031423">
    <property type="protein sequence ID" value="AZS37215.1"/>
    <property type="molecule type" value="Genomic_DNA"/>
</dbReference>
<proteinExistence type="predicted"/>
<dbReference type="PANTHER" id="PTHR10509:SF85">
    <property type="entry name" value="O-METHYLTRANSFERASE RV1220C-RELATED"/>
    <property type="match status" value="1"/>
</dbReference>
<dbReference type="InterPro" id="IPR050362">
    <property type="entry name" value="Cation-dep_OMT"/>
</dbReference>
<keyword evidence="1 4" id="KW-0489">Methyltransferase</keyword>
<evidence type="ECO:0000313" key="5">
    <source>
        <dbReference type="Proteomes" id="UP000276888"/>
    </source>
</evidence>
<evidence type="ECO:0000256" key="1">
    <source>
        <dbReference type="ARBA" id="ARBA00022603"/>
    </source>
</evidence>
<dbReference type="Gene3D" id="3.40.50.150">
    <property type="entry name" value="Vaccinia Virus protein VP39"/>
    <property type="match status" value="1"/>
</dbReference>